<reference evidence="1 2" key="1">
    <citation type="journal article" date="2016" name="Nat. Commun.">
        <title>Thousands of microbial genomes shed light on interconnected biogeochemical processes in an aquifer system.</title>
        <authorList>
            <person name="Anantharaman K."/>
            <person name="Brown C.T."/>
            <person name="Hug L.A."/>
            <person name="Sharon I."/>
            <person name="Castelle C.J."/>
            <person name="Probst A.J."/>
            <person name="Thomas B.C."/>
            <person name="Singh A."/>
            <person name="Wilkins M.J."/>
            <person name="Karaoz U."/>
            <person name="Brodie E.L."/>
            <person name="Williams K.H."/>
            <person name="Hubbard S.S."/>
            <person name="Banfield J.F."/>
        </authorList>
    </citation>
    <scope>NUCLEOTIDE SEQUENCE [LARGE SCALE GENOMIC DNA]</scope>
</reference>
<accession>A0A1F7X9K9</accession>
<evidence type="ECO:0000313" key="1">
    <source>
        <dbReference type="EMBL" id="OGM11015.1"/>
    </source>
</evidence>
<organism evidence="1 2">
    <name type="scientific">Candidatus Woesebacteria bacterium RBG_16_34_12</name>
    <dbReference type="NCBI Taxonomy" id="1802480"/>
    <lineage>
        <taxon>Bacteria</taxon>
        <taxon>Candidatus Woeseibacteriota</taxon>
    </lineage>
</organism>
<gene>
    <name evidence="1" type="ORF">A2Z22_04085</name>
</gene>
<dbReference type="EMBL" id="MGFS01000027">
    <property type="protein sequence ID" value="OGM11015.1"/>
    <property type="molecule type" value="Genomic_DNA"/>
</dbReference>
<proteinExistence type="predicted"/>
<dbReference type="Proteomes" id="UP000177053">
    <property type="component" value="Unassembled WGS sequence"/>
</dbReference>
<name>A0A1F7X9K9_9BACT</name>
<comment type="caution">
    <text evidence="1">The sequence shown here is derived from an EMBL/GenBank/DDBJ whole genome shotgun (WGS) entry which is preliminary data.</text>
</comment>
<dbReference type="AlphaFoldDB" id="A0A1F7X9K9"/>
<evidence type="ECO:0000313" key="2">
    <source>
        <dbReference type="Proteomes" id="UP000177053"/>
    </source>
</evidence>
<protein>
    <submittedName>
        <fullName evidence="1">Uncharacterized protein</fullName>
    </submittedName>
</protein>
<sequence length="119" mass="13198">MAEFELKTLGKKIDLSKLDNTDSLGSRRSILKCAILAAGECKEIRHPLLGYPCGKCEFTINDHETLASNLDQIPDVDLPRTHKTDYWIKTGGCHGDTLISLENSVGDVELYARAPDHDE</sequence>